<dbReference type="RefSeq" id="WP_395118510.1">
    <property type="nucleotide sequence ID" value="NZ_CP170721.1"/>
</dbReference>
<evidence type="ECO:0000313" key="3">
    <source>
        <dbReference type="EMBL" id="XIA19847.1"/>
    </source>
</evidence>
<gene>
    <name evidence="3" type="ORF">ACFYG5_06880</name>
</gene>
<evidence type="ECO:0000256" key="2">
    <source>
        <dbReference type="SAM" id="MobiDB-lite"/>
    </source>
</evidence>
<feature type="compositionally biased region" description="Basic and acidic residues" evidence="2">
    <location>
        <begin position="136"/>
        <end position="155"/>
    </location>
</feature>
<name>A0AB74UX51_9GAMM</name>
<reference evidence="3" key="1">
    <citation type="submission" date="2024-10" db="EMBL/GenBank/DDBJ databases">
        <authorList>
            <person name="Lesea H.P."/>
            <person name="Kuehl J.V."/>
            <person name="Chandonia J.-M."/>
        </authorList>
    </citation>
    <scope>NUCLEOTIDE SEQUENCE</scope>
    <source>
        <strain evidence="3">FW102-FHT14D07</strain>
    </source>
</reference>
<organism evidence="3">
    <name type="scientific">Rhodanobacter sp. FW102-FHT14D07</name>
    <dbReference type="NCBI Taxonomy" id="3351462"/>
    <lineage>
        <taxon>Bacteria</taxon>
        <taxon>Pseudomonadati</taxon>
        <taxon>Pseudomonadota</taxon>
        <taxon>Gammaproteobacteria</taxon>
        <taxon>Lysobacterales</taxon>
        <taxon>Rhodanobacteraceae</taxon>
        <taxon>Rhodanobacter</taxon>
    </lineage>
</organism>
<accession>A0AB74UX51</accession>
<feature type="coiled-coil region" evidence="1">
    <location>
        <begin position="31"/>
        <end position="92"/>
    </location>
</feature>
<keyword evidence="1" id="KW-0175">Coiled coil</keyword>
<dbReference type="EMBL" id="CP170721">
    <property type="protein sequence ID" value="XIA19847.1"/>
    <property type="molecule type" value="Genomic_DNA"/>
</dbReference>
<feature type="region of interest" description="Disordered" evidence="2">
    <location>
        <begin position="133"/>
        <end position="155"/>
    </location>
</feature>
<dbReference type="AlphaFoldDB" id="A0AB74UX51"/>
<evidence type="ECO:0000256" key="1">
    <source>
        <dbReference type="SAM" id="Coils"/>
    </source>
</evidence>
<sequence length="155" mass="17500">MTIALRWKIAAAVAALVVAILGWNGVSRWLAARHADELIQETERAAALQAEQARASARQRHDELERDLRQRREELASNYRQVADQAREYQARRAVQLQRQQQEAQRVTASYLLDANQQCANGIVINRRGSSFTQARGRDGGPIRCQGDRAAEPLR</sequence>
<protein>
    <submittedName>
        <fullName evidence="3">Uncharacterized protein</fullName>
    </submittedName>
</protein>
<proteinExistence type="predicted"/>